<dbReference type="PANTHER" id="PTHR11070:SF2">
    <property type="entry name" value="ATP-DEPENDENT DNA HELICASE SRS2"/>
    <property type="match status" value="1"/>
</dbReference>
<dbReference type="InterPro" id="IPR013986">
    <property type="entry name" value="DExx_box_DNA_helicase_dom_sf"/>
</dbReference>
<keyword evidence="5 11" id="KW-0067">ATP-binding</keyword>
<dbReference type="Pfam" id="PF13361">
    <property type="entry name" value="UvrD_C"/>
    <property type="match status" value="2"/>
</dbReference>
<keyword evidence="7" id="KW-0413">Isomerase</keyword>
<evidence type="ECO:0000256" key="7">
    <source>
        <dbReference type="ARBA" id="ARBA00023235"/>
    </source>
</evidence>
<evidence type="ECO:0000313" key="16">
    <source>
        <dbReference type="Proteomes" id="UP000607645"/>
    </source>
</evidence>
<comment type="caution">
    <text evidence="15">The sequence shown here is derived from an EMBL/GenBank/DDBJ whole genome shotgun (WGS) entry which is preliminary data.</text>
</comment>
<dbReference type="Proteomes" id="UP000607645">
    <property type="component" value="Unassembled WGS sequence"/>
</dbReference>
<evidence type="ECO:0000256" key="3">
    <source>
        <dbReference type="ARBA" id="ARBA00022801"/>
    </source>
</evidence>
<dbReference type="Pfam" id="PF00580">
    <property type="entry name" value="UvrD-helicase"/>
    <property type="match status" value="2"/>
</dbReference>
<feature type="domain" description="UvrD-like helicase C-terminal" evidence="14">
    <location>
        <begin position="712"/>
        <end position="978"/>
    </location>
</feature>
<comment type="catalytic activity">
    <reaction evidence="8">
        <text>Couples ATP hydrolysis with the unwinding of duplex DNA by translocating in the 3'-5' direction.</text>
        <dbReference type="EC" id="5.6.2.4"/>
    </reaction>
</comment>
<dbReference type="InterPro" id="IPR014017">
    <property type="entry name" value="DNA_helicase_UvrD-like_C"/>
</dbReference>
<evidence type="ECO:0000256" key="1">
    <source>
        <dbReference type="ARBA" id="ARBA00009922"/>
    </source>
</evidence>
<proteinExistence type="inferred from homology"/>
<sequence>MMIADLHIHSKYSRATSGECVSEYLDLWARKKGIGLVGTGDFTHPAWRAELAGKLEREEDGLYRLRREFVLPGAGELAGAGPRFVVTGEISTIYKKDGKTRKVHSVIILPSLEAADELSRRLEAIGNIRSDGRPILGLDCRDLLEITLEACPEAVFIPAHIWTPHFSLFGAFSGFDRIEDCFGDLTGHVHALETGLSSDPPMNWRLSALDGYQLVSNSDAHSPAKLGREANLLEIPPEYAALKTALETGKGLEGTLEFFPEEGKYHFDGHRNCHQCLTPAEAAANGGKCPVCGKRLTIGVLHRVEELADRAEGYVPEGRKPFESLVPLPEVVAASTGGSAAGKKVGAIYEKLIRELGSEFHILREAPLEDIRHSAGPCVEEGIRRLRAGKVELSPGYDGEFGVVRLLDKAERGALNGQVSIFGAAEGPQRAAKRESGAAAASAPERAEKREAEPGILEGLNTEQYAAATAEDRAVAVVAGPGTGKTKTLVARAAWLIREKGVKPSEITAVTFTNRAAEEMRARLERELGGRKAVRGMTIGTFHAICLGELEDARVAGPWETAELAGEVLREQGLRSAPGTLLGEVSRRKNGLPGENDIPEEVCGRYDERLHSAGLLDFDDLLLEGLRRARGEKRQSRRFRHLLVDEFQDGNPIQYELALAWNRGGESLFVIGDPDQSIYSFRGADADCFARLGEAFPGLRQVRLVKNYRSTPEILACALPVIEKNPGADRALEPVRESGAAVRLLRTESPLSEGIFVAREIARQVGGVDMRSAGENRGEGTRSFDQFAVLCRTRRQLEALERCLRRDGIPCVTAGREDFLNDRLVRGALAFFQSLVRPADGAAVEAALRLAFSCPPDLAAGAAAVWRGTGGGAEARRLAAAEGYPQVGGLLQWLELTERFAPRAAREKPMHLLREFAQQMHWEGEALEGLLNTAVFHREMAPFLENLTLGREGDVLRGGGGSYEAGYVTLMTLHAAKGLEFPVVFLCGVNRGLIPYESERRKADRAEERRLFYVGMTRARDELLLLAGEDPSEFLADIPPARLELGEAHRRRERPAEQLSLF</sequence>
<evidence type="ECO:0000256" key="5">
    <source>
        <dbReference type="ARBA" id="ARBA00022840"/>
    </source>
</evidence>
<dbReference type="AlphaFoldDB" id="A0A8J6JE21"/>
<dbReference type="Gene3D" id="3.20.20.140">
    <property type="entry name" value="Metal-dependent hydrolases"/>
    <property type="match status" value="1"/>
</dbReference>
<dbReference type="GO" id="GO:0043138">
    <property type="term" value="F:3'-5' DNA helicase activity"/>
    <property type="evidence" value="ECO:0007669"/>
    <property type="project" value="UniProtKB-EC"/>
</dbReference>
<evidence type="ECO:0000256" key="2">
    <source>
        <dbReference type="ARBA" id="ARBA00022741"/>
    </source>
</evidence>
<keyword evidence="4 11" id="KW-0347">Helicase</keyword>
<dbReference type="PROSITE" id="PS51217">
    <property type="entry name" value="UVRD_HELICASE_CTER"/>
    <property type="match status" value="1"/>
</dbReference>
<dbReference type="InterPro" id="IPR000212">
    <property type="entry name" value="DNA_helicase_UvrD/REP"/>
</dbReference>
<evidence type="ECO:0000256" key="11">
    <source>
        <dbReference type="PROSITE-ProRule" id="PRU00560"/>
    </source>
</evidence>
<dbReference type="EC" id="5.6.2.4" evidence="9"/>
<dbReference type="GO" id="GO:0016787">
    <property type="term" value="F:hydrolase activity"/>
    <property type="evidence" value="ECO:0007669"/>
    <property type="project" value="UniProtKB-UniRule"/>
</dbReference>
<dbReference type="PANTHER" id="PTHR11070">
    <property type="entry name" value="UVRD / RECB / PCRA DNA HELICASE FAMILY MEMBER"/>
    <property type="match status" value="1"/>
</dbReference>
<evidence type="ECO:0000256" key="10">
    <source>
        <dbReference type="ARBA" id="ARBA00048988"/>
    </source>
</evidence>
<dbReference type="GO" id="GO:0005829">
    <property type="term" value="C:cytosol"/>
    <property type="evidence" value="ECO:0007669"/>
    <property type="project" value="TreeGrafter"/>
</dbReference>
<dbReference type="InterPro" id="IPR016195">
    <property type="entry name" value="Pol/histidinol_Pase-like"/>
</dbReference>
<dbReference type="PROSITE" id="PS51198">
    <property type="entry name" value="UVRD_HELICASE_ATP_BIND"/>
    <property type="match status" value="1"/>
</dbReference>
<keyword evidence="16" id="KW-1185">Reference proteome</keyword>
<evidence type="ECO:0000259" key="14">
    <source>
        <dbReference type="PROSITE" id="PS51217"/>
    </source>
</evidence>
<dbReference type="GO" id="GO:0033202">
    <property type="term" value="C:DNA helicase complex"/>
    <property type="evidence" value="ECO:0007669"/>
    <property type="project" value="TreeGrafter"/>
</dbReference>
<evidence type="ECO:0000256" key="6">
    <source>
        <dbReference type="ARBA" id="ARBA00023125"/>
    </source>
</evidence>
<name>A0A8J6JE21_9FIRM</name>
<dbReference type="Gene3D" id="1.10.486.10">
    <property type="entry name" value="PCRA, domain 4"/>
    <property type="match status" value="1"/>
</dbReference>
<evidence type="ECO:0000256" key="8">
    <source>
        <dbReference type="ARBA" id="ARBA00034617"/>
    </source>
</evidence>
<protein>
    <recommendedName>
        <fullName evidence="9">DNA 3'-5' helicase</fullName>
        <ecNumber evidence="9">5.6.2.4</ecNumber>
    </recommendedName>
</protein>
<evidence type="ECO:0000256" key="4">
    <source>
        <dbReference type="ARBA" id="ARBA00022806"/>
    </source>
</evidence>
<dbReference type="RefSeq" id="WP_186919613.1">
    <property type="nucleotide sequence ID" value="NZ_JACOPQ010000009.1"/>
</dbReference>
<dbReference type="Gene3D" id="1.10.10.160">
    <property type="match status" value="1"/>
</dbReference>
<reference evidence="15" key="1">
    <citation type="submission" date="2020-08" db="EMBL/GenBank/DDBJ databases">
        <title>Genome public.</title>
        <authorList>
            <person name="Liu C."/>
            <person name="Sun Q."/>
        </authorList>
    </citation>
    <scope>NUCLEOTIDE SEQUENCE</scope>
    <source>
        <strain evidence="15">NSJ-52</strain>
    </source>
</reference>
<dbReference type="SUPFAM" id="SSF52540">
    <property type="entry name" value="P-loop containing nucleoside triphosphate hydrolases"/>
    <property type="match status" value="1"/>
</dbReference>
<keyword evidence="2 11" id="KW-0547">Nucleotide-binding</keyword>
<evidence type="ECO:0000259" key="13">
    <source>
        <dbReference type="PROSITE" id="PS51198"/>
    </source>
</evidence>
<keyword evidence="6" id="KW-0238">DNA-binding</keyword>
<evidence type="ECO:0000256" key="12">
    <source>
        <dbReference type="SAM" id="MobiDB-lite"/>
    </source>
</evidence>
<dbReference type="GO" id="GO:0005524">
    <property type="term" value="F:ATP binding"/>
    <property type="evidence" value="ECO:0007669"/>
    <property type="project" value="UniProtKB-UniRule"/>
</dbReference>
<dbReference type="CDD" id="cd18807">
    <property type="entry name" value="SF1_C_UvrD"/>
    <property type="match status" value="1"/>
</dbReference>
<dbReference type="SUPFAM" id="SSF89550">
    <property type="entry name" value="PHP domain-like"/>
    <property type="match status" value="1"/>
</dbReference>
<organism evidence="15 16">
    <name type="scientific">Lawsonibacter faecis</name>
    <dbReference type="NCBI Taxonomy" id="2763052"/>
    <lineage>
        <taxon>Bacteria</taxon>
        <taxon>Bacillati</taxon>
        <taxon>Bacillota</taxon>
        <taxon>Clostridia</taxon>
        <taxon>Eubacteriales</taxon>
        <taxon>Oscillospiraceae</taxon>
        <taxon>Lawsonibacter</taxon>
    </lineage>
</organism>
<dbReference type="CDD" id="cd17932">
    <property type="entry name" value="DEXQc_UvrD"/>
    <property type="match status" value="1"/>
</dbReference>
<comment type="similarity">
    <text evidence="1">Belongs to the helicase family. UvrD subfamily.</text>
</comment>
<accession>A0A8J6JE21</accession>
<dbReference type="GO" id="GO:0000725">
    <property type="term" value="P:recombinational repair"/>
    <property type="evidence" value="ECO:0007669"/>
    <property type="project" value="TreeGrafter"/>
</dbReference>
<feature type="binding site" evidence="11">
    <location>
        <begin position="479"/>
        <end position="486"/>
    </location>
    <ligand>
        <name>ATP</name>
        <dbReference type="ChEBI" id="CHEBI:30616"/>
    </ligand>
</feature>
<feature type="domain" description="UvrD-like helicase ATP-binding" evidence="13">
    <location>
        <begin position="458"/>
        <end position="711"/>
    </location>
</feature>
<gene>
    <name evidence="15" type="ORF">H8S62_12390</name>
</gene>
<keyword evidence="3 11" id="KW-0378">Hydrolase</keyword>
<evidence type="ECO:0000256" key="9">
    <source>
        <dbReference type="ARBA" id="ARBA00034808"/>
    </source>
</evidence>
<dbReference type="GO" id="GO:0003677">
    <property type="term" value="F:DNA binding"/>
    <property type="evidence" value="ECO:0007669"/>
    <property type="project" value="UniProtKB-KW"/>
</dbReference>
<dbReference type="InterPro" id="IPR014016">
    <property type="entry name" value="UvrD-like_ATP-bd"/>
</dbReference>
<dbReference type="InterPro" id="IPR027417">
    <property type="entry name" value="P-loop_NTPase"/>
</dbReference>
<dbReference type="CDD" id="cd19067">
    <property type="entry name" value="PfuEndoQ-like"/>
    <property type="match status" value="1"/>
</dbReference>
<comment type="catalytic activity">
    <reaction evidence="10">
        <text>ATP + H2O = ADP + phosphate + H(+)</text>
        <dbReference type="Rhea" id="RHEA:13065"/>
        <dbReference type="ChEBI" id="CHEBI:15377"/>
        <dbReference type="ChEBI" id="CHEBI:15378"/>
        <dbReference type="ChEBI" id="CHEBI:30616"/>
        <dbReference type="ChEBI" id="CHEBI:43474"/>
        <dbReference type="ChEBI" id="CHEBI:456216"/>
        <dbReference type="EC" id="5.6.2.4"/>
    </reaction>
</comment>
<dbReference type="EMBL" id="JACOPQ010000009">
    <property type="protein sequence ID" value="MBC5737806.1"/>
    <property type="molecule type" value="Genomic_DNA"/>
</dbReference>
<evidence type="ECO:0000313" key="15">
    <source>
        <dbReference type="EMBL" id="MBC5737806.1"/>
    </source>
</evidence>
<feature type="region of interest" description="Disordered" evidence="12">
    <location>
        <begin position="432"/>
        <end position="457"/>
    </location>
</feature>
<dbReference type="Gene3D" id="3.40.50.300">
    <property type="entry name" value="P-loop containing nucleotide triphosphate hydrolases"/>
    <property type="match status" value="2"/>
</dbReference>